<dbReference type="Pfam" id="PF00107">
    <property type="entry name" value="ADH_zinc_N"/>
    <property type="match status" value="1"/>
</dbReference>
<dbReference type="Gene3D" id="3.40.50.720">
    <property type="entry name" value="NAD(P)-binding Rossmann-like Domain"/>
    <property type="match status" value="1"/>
</dbReference>
<evidence type="ECO:0000256" key="1">
    <source>
        <dbReference type="ARBA" id="ARBA00023002"/>
    </source>
</evidence>
<dbReference type="Pfam" id="PF08240">
    <property type="entry name" value="ADH_N"/>
    <property type="match status" value="1"/>
</dbReference>
<dbReference type="CDD" id="cd08261">
    <property type="entry name" value="Zn_ADH7"/>
    <property type="match status" value="1"/>
</dbReference>
<dbReference type="RefSeq" id="WP_211631918.1">
    <property type="nucleotide sequence ID" value="NZ_CP073100.1"/>
</dbReference>
<dbReference type="GO" id="GO:0016491">
    <property type="term" value="F:oxidoreductase activity"/>
    <property type="evidence" value="ECO:0007669"/>
    <property type="project" value="UniProtKB-KW"/>
</dbReference>
<protein>
    <submittedName>
        <fullName evidence="3">Zinc-binding alcohol dehydrogenase family protein</fullName>
    </submittedName>
</protein>
<dbReference type="SUPFAM" id="SSF50129">
    <property type="entry name" value="GroES-like"/>
    <property type="match status" value="1"/>
</dbReference>
<gene>
    <name evidence="3" type="ORF">KBB96_02490</name>
</gene>
<dbReference type="AlphaFoldDB" id="A0A975J0H8"/>
<dbReference type="PANTHER" id="PTHR43401:SF3">
    <property type="entry name" value="L-GALACTONATE-5-DEHYDROGENASE"/>
    <property type="match status" value="1"/>
</dbReference>
<dbReference type="Proteomes" id="UP000676169">
    <property type="component" value="Chromosome"/>
</dbReference>
<dbReference type="InterPro" id="IPR050129">
    <property type="entry name" value="Zn_alcohol_dh"/>
</dbReference>
<dbReference type="KEGG" id="lamb:KBB96_02490"/>
<evidence type="ECO:0000313" key="3">
    <source>
        <dbReference type="EMBL" id="QUE51767.1"/>
    </source>
</evidence>
<dbReference type="InterPro" id="IPR020843">
    <property type="entry name" value="ER"/>
</dbReference>
<dbReference type="SUPFAM" id="SSF51735">
    <property type="entry name" value="NAD(P)-binding Rossmann-fold domains"/>
    <property type="match status" value="1"/>
</dbReference>
<dbReference type="InterPro" id="IPR011032">
    <property type="entry name" value="GroES-like_sf"/>
</dbReference>
<dbReference type="Gene3D" id="3.90.180.10">
    <property type="entry name" value="Medium-chain alcohol dehydrogenases, catalytic domain"/>
    <property type="match status" value="1"/>
</dbReference>
<reference evidence="3" key="1">
    <citation type="submission" date="2021-04" db="EMBL/GenBank/DDBJ databases">
        <title>Luteolibacter sp. 32A isolated from the skin of an Anderson's salamander (Ambystoma andersonii).</title>
        <authorList>
            <person name="Spergser J."/>
            <person name="Busse H.-J."/>
        </authorList>
    </citation>
    <scope>NUCLEOTIDE SEQUENCE</scope>
    <source>
        <strain evidence="3">32A</strain>
    </source>
</reference>
<dbReference type="EMBL" id="CP073100">
    <property type="protein sequence ID" value="QUE51767.1"/>
    <property type="molecule type" value="Genomic_DNA"/>
</dbReference>
<keyword evidence="4" id="KW-1185">Reference proteome</keyword>
<name>A0A975J0H8_9BACT</name>
<dbReference type="InterPro" id="IPR013149">
    <property type="entry name" value="ADH-like_C"/>
</dbReference>
<sequence length="339" mass="36689">MKTLVLREPGQIALDVSTEPAAPAPGEALVKVHRVGVCGTDIHAFRGKQPFFSYPRVLGHELGVEVLAVGEGVANVKPGYRCSVEPYINCDTCVACRKGKGNCCTRIQVIGVHADGGMRERIILPARKLHPSAKLSYDQLALVETLGIGAHAVQRSGLQKDEFALVIGAGPIGLAAMQFAVEAGAKTIVLDINEARLEFCQKQLGVQHAINGRTEDVLERLMEITNGDLPDVVFDATGNAASMMKSFEYPAHGGRLVFIGLFVGEVTFDDPNFHRRELTLLASRNANPEDFGRIIGLIESGRINTLPWITHRATVEEVPGLFESWTKPETGVLKAMIGF</sequence>
<dbReference type="PANTHER" id="PTHR43401">
    <property type="entry name" value="L-THREONINE 3-DEHYDROGENASE"/>
    <property type="match status" value="1"/>
</dbReference>
<dbReference type="InterPro" id="IPR036291">
    <property type="entry name" value="NAD(P)-bd_dom_sf"/>
</dbReference>
<dbReference type="InterPro" id="IPR013154">
    <property type="entry name" value="ADH-like_N"/>
</dbReference>
<accession>A0A975J0H8</accession>
<evidence type="ECO:0000313" key="4">
    <source>
        <dbReference type="Proteomes" id="UP000676169"/>
    </source>
</evidence>
<dbReference type="SMART" id="SM00829">
    <property type="entry name" value="PKS_ER"/>
    <property type="match status" value="1"/>
</dbReference>
<proteinExistence type="predicted"/>
<feature type="domain" description="Enoyl reductase (ER)" evidence="2">
    <location>
        <begin position="10"/>
        <end position="333"/>
    </location>
</feature>
<keyword evidence="1" id="KW-0560">Oxidoreductase</keyword>
<evidence type="ECO:0000259" key="2">
    <source>
        <dbReference type="SMART" id="SM00829"/>
    </source>
</evidence>
<organism evidence="3 4">
    <name type="scientific">Luteolibacter ambystomatis</name>
    <dbReference type="NCBI Taxonomy" id="2824561"/>
    <lineage>
        <taxon>Bacteria</taxon>
        <taxon>Pseudomonadati</taxon>
        <taxon>Verrucomicrobiota</taxon>
        <taxon>Verrucomicrobiia</taxon>
        <taxon>Verrucomicrobiales</taxon>
        <taxon>Verrucomicrobiaceae</taxon>
        <taxon>Luteolibacter</taxon>
    </lineage>
</organism>